<organism evidence="2 3">
    <name type="scientific">Hyphomicrobium nitrativorans NL23</name>
    <dbReference type="NCBI Taxonomy" id="1029756"/>
    <lineage>
        <taxon>Bacteria</taxon>
        <taxon>Pseudomonadati</taxon>
        <taxon>Pseudomonadota</taxon>
        <taxon>Alphaproteobacteria</taxon>
        <taxon>Hyphomicrobiales</taxon>
        <taxon>Hyphomicrobiaceae</taxon>
        <taxon>Hyphomicrobium</taxon>
    </lineage>
</organism>
<keyword evidence="3" id="KW-1185">Reference proteome</keyword>
<name>V5SEC5_9HYPH</name>
<keyword evidence="1" id="KW-0472">Membrane</keyword>
<dbReference type="RefSeq" id="WP_023788083.1">
    <property type="nucleotide sequence ID" value="NC_022997.1"/>
</dbReference>
<evidence type="ECO:0000313" key="3">
    <source>
        <dbReference type="Proteomes" id="UP000018542"/>
    </source>
</evidence>
<evidence type="ECO:0000256" key="1">
    <source>
        <dbReference type="SAM" id="Phobius"/>
    </source>
</evidence>
<accession>V5SEC5</accession>
<dbReference type="PATRIC" id="fig|1029756.8.peg.2875"/>
<keyword evidence="1" id="KW-1133">Transmembrane helix</keyword>
<feature type="transmembrane region" description="Helical" evidence="1">
    <location>
        <begin position="54"/>
        <end position="74"/>
    </location>
</feature>
<dbReference type="AlphaFoldDB" id="V5SEC5"/>
<sequence>MNVRSDSAGRLSAVAAGFVAWAAVFVVIYGMQAVGCRLAWHEVELFGSISLQRLQQISLYAVGLVVSFVLYRHLSSERRRTPSDATAGFLARVSTYGALAAFAAVAISFAGVLWLSTC</sequence>
<dbReference type="STRING" id="1029756.W911_13815"/>
<protein>
    <submittedName>
        <fullName evidence="2">Uncharacterized protein</fullName>
    </submittedName>
</protein>
<evidence type="ECO:0000313" key="2">
    <source>
        <dbReference type="EMBL" id="AHB49246.1"/>
    </source>
</evidence>
<keyword evidence="1" id="KW-0812">Transmembrane</keyword>
<dbReference type="HOGENOM" id="CLU_166118_0_0_5"/>
<dbReference type="EMBL" id="CP006912">
    <property type="protein sequence ID" value="AHB49246.1"/>
    <property type="molecule type" value="Genomic_DNA"/>
</dbReference>
<proteinExistence type="predicted"/>
<reference evidence="2 3" key="1">
    <citation type="journal article" date="2014" name="Genome Announc.">
        <title>Complete Genome Sequence of Hyphomicrobium nitrativorans Strain NL23, a Denitrifying Bacterium Isolated from Biofilm of a Methanol-Fed Denitrification System Treating Seawater at the Montreal Biodome.</title>
        <authorList>
            <person name="Martineau C."/>
            <person name="Villeneuve C."/>
            <person name="Mauffrey F."/>
            <person name="Villemur R."/>
        </authorList>
    </citation>
    <scope>NUCLEOTIDE SEQUENCE [LARGE SCALE GENOMIC DNA]</scope>
    <source>
        <strain evidence="2">NL23</strain>
    </source>
</reference>
<feature type="transmembrane region" description="Helical" evidence="1">
    <location>
        <begin position="95"/>
        <end position="115"/>
    </location>
</feature>
<dbReference type="KEGG" id="hni:W911_13815"/>
<dbReference type="Proteomes" id="UP000018542">
    <property type="component" value="Chromosome"/>
</dbReference>
<dbReference type="OrthoDB" id="8371734at2"/>
<feature type="transmembrane region" description="Helical" evidence="1">
    <location>
        <begin position="12"/>
        <end position="34"/>
    </location>
</feature>
<gene>
    <name evidence="2" type="ORF">W911_13815</name>
</gene>